<dbReference type="Gene3D" id="2.130.10.10">
    <property type="entry name" value="YVTN repeat-like/Quinoprotein amine dehydrogenase"/>
    <property type="match status" value="1"/>
</dbReference>
<dbReference type="SUPFAM" id="SSF50969">
    <property type="entry name" value="YVTN repeat-like/Quinoprotein amine dehydrogenase"/>
    <property type="match status" value="1"/>
</dbReference>
<accession>A0A553JWP8</accession>
<evidence type="ECO:0000313" key="2">
    <source>
        <dbReference type="EMBL" id="TRY16864.1"/>
    </source>
</evidence>
<dbReference type="InterPro" id="IPR011044">
    <property type="entry name" value="Quino_amine_DH_bsu"/>
</dbReference>
<dbReference type="InterPro" id="IPR015943">
    <property type="entry name" value="WD40/YVTN_repeat-like_dom_sf"/>
</dbReference>
<dbReference type="OrthoDB" id="7107981at2"/>
<dbReference type="AlphaFoldDB" id="A0A553JWP8"/>
<dbReference type="EMBL" id="VKKG01000006">
    <property type="protein sequence ID" value="TRY16864.1"/>
    <property type="molecule type" value="Genomic_DNA"/>
</dbReference>
<evidence type="ECO:0000313" key="3">
    <source>
        <dbReference type="Proteomes" id="UP000317638"/>
    </source>
</evidence>
<keyword evidence="1" id="KW-0812">Transmembrane</keyword>
<feature type="transmembrane region" description="Helical" evidence="1">
    <location>
        <begin position="271"/>
        <end position="290"/>
    </location>
</feature>
<feature type="transmembrane region" description="Helical" evidence="1">
    <location>
        <begin position="344"/>
        <end position="368"/>
    </location>
</feature>
<keyword evidence="3" id="KW-1185">Reference proteome</keyword>
<sequence length="963" mass="103338">MRLDGPRRPVGLFAALMTGVAVIVAAIVGHPAWDEIAPATDLNPPNTAPAVAELFPDADLIAEPFGRDLILVMDSYPDNRLFDLDTVMAQDVREATVDQAWERRWQDFDGLGEVVIVADVMRTAALTPRRAVCEPEVPFNVAGATTAGYRYSGGAFSEACALISVGRQHLAIRVSAVGEDHADRSRNTVEQFVDHVAPQLAPLADLPHVTSLTRSRTVIIRAEFVGLLALTAITVLASLLDRRRWQGLASGLLRQAPDPERVDLGPTRRHVSSTITALALWRIALILWAHRLTCSVSLLSGTLATMVTLVVAYIVGVAVERAVLTRLSPLRRVKLIRGPARIPALLGTLGTLGIIASALALVTLGFTFSGFSGTADVATWQIRGFAIVSLMGAVLLLTWALLPTALGRRLAMAMMRNKTIGSGRPVLFLRTFGDDRLKLRVRRSDRVGFLDSIVMKRRERFEELITVNLARYGSPLAVGRPGEVLPPGLGGQRVTYSNDTWQAGVAGHAQSSALICMTIGKTAGLSWEMNLVASSGNLHKTIFLVPPVRPSEQVLRLALFADSYGLPRETVLPESTGDRVLALCWPLGWVRPMVVTSGRTDDLSYDLALQRCVEALDTPATPPASHLEQPPALPAYRDMGLASAPPDTIWDAARRSLPKVWMANALVSAIAIPFALPLLNGDPIGSEETMTKAISLSSGYTVTQSLGGSGSTAYGVVNSNAIVRGDFDTGSVLGLDQSEDGIAVATLTDDAVYYVNLGLGSDDITLTAVSLTSEERIWQVPLPARTTELVVSGDTIIVPHSQAAELQIFGRADGALRNTLELPCRPRGAAAQRSVIWVTCPLDGQLLQVEGEEITSHDVPPGAIDAHLIGDDILYLAVPAESRFVNAANPEGQIFHRKTLPLAASGIDYLVSEGVDRVSIFGPGTTLRRNTLPNIQSLALNAEGNIQYSSGSTWFLLSVDGQW</sequence>
<organism evidence="2 3">
    <name type="scientific">Tessaracoccus rhinocerotis</name>
    <dbReference type="NCBI Taxonomy" id="1689449"/>
    <lineage>
        <taxon>Bacteria</taxon>
        <taxon>Bacillati</taxon>
        <taxon>Actinomycetota</taxon>
        <taxon>Actinomycetes</taxon>
        <taxon>Propionibacteriales</taxon>
        <taxon>Propionibacteriaceae</taxon>
        <taxon>Tessaracoccus</taxon>
    </lineage>
</organism>
<protein>
    <submittedName>
        <fullName evidence="2">Uncharacterized protein</fullName>
    </submittedName>
</protein>
<feature type="transmembrane region" description="Helical" evidence="1">
    <location>
        <begin position="218"/>
        <end position="240"/>
    </location>
</feature>
<dbReference type="RefSeq" id="WP_143939007.1">
    <property type="nucleotide sequence ID" value="NZ_VKKG01000006.1"/>
</dbReference>
<reference evidence="2 3" key="1">
    <citation type="submission" date="2019-07" db="EMBL/GenBank/DDBJ databases">
        <authorList>
            <person name="Zhou L.-Y."/>
        </authorList>
    </citation>
    <scope>NUCLEOTIDE SEQUENCE [LARGE SCALE GENOMIC DNA]</scope>
    <source>
        <strain evidence="2 3">YIM 101269</strain>
    </source>
</reference>
<comment type="caution">
    <text evidence="2">The sequence shown here is derived from an EMBL/GenBank/DDBJ whole genome shotgun (WGS) entry which is preliminary data.</text>
</comment>
<dbReference type="Proteomes" id="UP000317638">
    <property type="component" value="Unassembled WGS sequence"/>
</dbReference>
<keyword evidence="1" id="KW-0472">Membrane</keyword>
<feature type="transmembrane region" description="Helical" evidence="1">
    <location>
        <begin position="302"/>
        <end position="323"/>
    </location>
</feature>
<keyword evidence="1" id="KW-1133">Transmembrane helix</keyword>
<proteinExistence type="predicted"/>
<evidence type="ECO:0000256" key="1">
    <source>
        <dbReference type="SAM" id="Phobius"/>
    </source>
</evidence>
<feature type="transmembrane region" description="Helical" evidence="1">
    <location>
        <begin position="380"/>
        <end position="406"/>
    </location>
</feature>
<name>A0A553JWP8_9ACTN</name>
<feature type="transmembrane region" description="Helical" evidence="1">
    <location>
        <begin position="12"/>
        <end position="33"/>
    </location>
</feature>
<gene>
    <name evidence="2" type="ORF">FOJ82_13405</name>
</gene>